<dbReference type="PROSITE" id="PS00178">
    <property type="entry name" value="AA_TRNA_LIGASE_I"/>
    <property type="match status" value="1"/>
</dbReference>
<comment type="function">
    <text evidence="10">Catalyzes the attachment of tyrosine to tRNA(Tyr) in a two-step reaction: tyrosine is first activated by ATP to form Tyr-AMP and then transferred to the acceptor end of tRNA(Tyr).</text>
</comment>
<evidence type="ECO:0000256" key="3">
    <source>
        <dbReference type="ARBA" id="ARBA00022598"/>
    </source>
</evidence>
<comment type="catalytic activity">
    <reaction evidence="9 10">
        <text>tRNA(Tyr) + L-tyrosine + ATP = L-tyrosyl-tRNA(Tyr) + AMP + diphosphate + H(+)</text>
        <dbReference type="Rhea" id="RHEA:10220"/>
        <dbReference type="Rhea" id="RHEA-COMP:9706"/>
        <dbReference type="Rhea" id="RHEA-COMP:9707"/>
        <dbReference type="ChEBI" id="CHEBI:15378"/>
        <dbReference type="ChEBI" id="CHEBI:30616"/>
        <dbReference type="ChEBI" id="CHEBI:33019"/>
        <dbReference type="ChEBI" id="CHEBI:58315"/>
        <dbReference type="ChEBI" id="CHEBI:78442"/>
        <dbReference type="ChEBI" id="CHEBI:78536"/>
        <dbReference type="ChEBI" id="CHEBI:456215"/>
        <dbReference type="EC" id="6.1.1.1"/>
    </reaction>
</comment>
<dbReference type="Gene3D" id="3.40.50.620">
    <property type="entry name" value="HUPs"/>
    <property type="match status" value="1"/>
</dbReference>
<evidence type="ECO:0000313" key="13">
    <source>
        <dbReference type="Proteomes" id="UP000273022"/>
    </source>
</evidence>
<evidence type="ECO:0000256" key="5">
    <source>
        <dbReference type="ARBA" id="ARBA00022840"/>
    </source>
</evidence>
<evidence type="ECO:0000256" key="10">
    <source>
        <dbReference type="HAMAP-Rule" id="MF_02007"/>
    </source>
</evidence>
<dbReference type="PROSITE" id="PS50889">
    <property type="entry name" value="S4"/>
    <property type="match status" value="1"/>
</dbReference>
<dbReference type="GO" id="GO:0005829">
    <property type="term" value="C:cytosol"/>
    <property type="evidence" value="ECO:0007669"/>
    <property type="project" value="TreeGrafter"/>
</dbReference>
<dbReference type="RefSeq" id="WP_121854683.1">
    <property type="nucleotide sequence ID" value="NZ_CP037952.1"/>
</dbReference>
<keyword evidence="13" id="KW-1185">Reference proteome</keyword>
<keyword evidence="3 10" id="KW-0436">Ligase</keyword>
<dbReference type="InterPro" id="IPR002307">
    <property type="entry name" value="Tyr-tRNA-ligase"/>
</dbReference>
<dbReference type="InterPro" id="IPR002305">
    <property type="entry name" value="aa-tRNA-synth_Ic"/>
</dbReference>
<dbReference type="AlphaFoldDB" id="A0A3A6U2P7"/>
<dbReference type="GO" id="GO:0003723">
    <property type="term" value="F:RNA binding"/>
    <property type="evidence" value="ECO:0007669"/>
    <property type="project" value="UniProtKB-KW"/>
</dbReference>
<evidence type="ECO:0000256" key="6">
    <source>
        <dbReference type="ARBA" id="ARBA00022884"/>
    </source>
</evidence>
<dbReference type="InterPro" id="IPR001412">
    <property type="entry name" value="aa-tRNA-synth_I_CS"/>
</dbReference>
<proteinExistence type="inferred from homology"/>
<feature type="short sequence motif" description="'HIGH' region" evidence="10">
    <location>
        <begin position="42"/>
        <end position="51"/>
    </location>
</feature>
<sequence>MADLEKALAEIKRGTDEILLEADLVEKLKLGKPLKVKLGADPTAPDIHLGHTVILNKLRTFQELGHEVIFLIGDFTGMVGDPTGKNSTRPPLTKEQVAKNAETYKEQVYKILDPAKTRIEFNSSWLEPLGAAGMIRLGSKQTVARMMERDDFKKRYNGGQAIAIHEFMYPLLQGYDSVALEADVELGGTDQKFNLLMGRELQKAEGQRPQTVIMMPLLEGLDGVKKMSKSANNYIGIGEPANEMFGKIMSISDDLMWRYFELLSFRPLDEVEGFKQRIAEGTNPRDIKIALAKEIIARFHDEAAAEGAHQEFINRFQKGAIPDDIQEMEIAAGDGIGLANLLKEAGLVSSTSEAMRMVKQGAAKLDGDKLADAKQVFTVGTVGVFQVGKRKFAKLTLV</sequence>
<dbReference type="FunFam" id="3.10.290.10:FF:000022">
    <property type="entry name" value="Tyrosine--tRNA ligase"/>
    <property type="match status" value="1"/>
</dbReference>
<keyword evidence="8 10" id="KW-0030">Aminoacyl-tRNA synthetase</keyword>
<dbReference type="HAMAP" id="MF_02007">
    <property type="entry name" value="Tyr_tRNA_synth_type2"/>
    <property type="match status" value="1"/>
</dbReference>
<keyword evidence="5 10" id="KW-0067">ATP-binding</keyword>
<evidence type="ECO:0000256" key="1">
    <source>
        <dbReference type="ARBA" id="ARBA00011738"/>
    </source>
</evidence>
<dbReference type="InterPro" id="IPR024088">
    <property type="entry name" value="Tyr-tRNA-ligase_bac-type"/>
</dbReference>
<dbReference type="GO" id="GO:0004831">
    <property type="term" value="F:tyrosine-tRNA ligase activity"/>
    <property type="evidence" value="ECO:0007669"/>
    <property type="project" value="UniProtKB-UniRule"/>
</dbReference>
<dbReference type="PANTHER" id="PTHR11766">
    <property type="entry name" value="TYROSYL-TRNA SYNTHETASE"/>
    <property type="match status" value="1"/>
</dbReference>
<dbReference type="FunFam" id="1.10.240.10:FF:000006">
    <property type="entry name" value="Tyrosine--tRNA ligase"/>
    <property type="match status" value="1"/>
</dbReference>
<comment type="caution">
    <text evidence="12">The sequence shown here is derived from an EMBL/GenBank/DDBJ whole genome shotgun (WGS) entry which is preliminary data.</text>
</comment>
<dbReference type="Proteomes" id="UP000273022">
    <property type="component" value="Unassembled WGS sequence"/>
</dbReference>
<evidence type="ECO:0000256" key="7">
    <source>
        <dbReference type="ARBA" id="ARBA00022917"/>
    </source>
</evidence>
<keyword evidence="4 10" id="KW-0547">Nucleotide-binding</keyword>
<dbReference type="GO" id="GO:0006437">
    <property type="term" value="P:tyrosyl-tRNA aminoacylation"/>
    <property type="evidence" value="ECO:0007669"/>
    <property type="project" value="UniProtKB-UniRule"/>
</dbReference>
<feature type="short sequence motif" description="'KMSKS' region" evidence="10">
    <location>
        <begin position="226"/>
        <end position="230"/>
    </location>
</feature>
<dbReference type="SUPFAM" id="SSF55174">
    <property type="entry name" value="Alpha-L RNA-binding motif"/>
    <property type="match status" value="1"/>
</dbReference>
<dbReference type="NCBIfam" id="TIGR00234">
    <property type="entry name" value="tyrS"/>
    <property type="match status" value="1"/>
</dbReference>
<evidence type="ECO:0000256" key="8">
    <source>
        <dbReference type="ARBA" id="ARBA00023146"/>
    </source>
</evidence>
<keyword evidence="7 10" id="KW-0648">Protein biosynthesis</keyword>
<dbReference type="OrthoDB" id="9804243at2"/>
<accession>A0A3A6U2P7</accession>
<name>A0A3A6U2P7_9GAMM</name>
<dbReference type="Gene3D" id="3.10.290.10">
    <property type="entry name" value="RNA-binding S4 domain"/>
    <property type="match status" value="1"/>
</dbReference>
<comment type="subunit">
    <text evidence="1 10">Homodimer.</text>
</comment>
<dbReference type="EC" id="6.1.1.1" evidence="10"/>
<evidence type="ECO:0000313" key="12">
    <source>
        <dbReference type="EMBL" id="RJY07231.1"/>
    </source>
</evidence>
<dbReference type="InterPro" id="IPR014729">
    <property type="entry name" value="Rossmann-like_a/b/a_fold"/>
</dbReference>
<evidence type="ECO:0000256" key="4">
    <source>
        <dbReference type="ARBA" id="ARBA00022741"/>
    </source>
</evidence>
<dbReference type="PANTHER" id="PTHR11766:SF1">
    <property type="entry name" value="TYROSINE--TRNA LIGASE"/>
    <property type="match status" value="1"/>
</dbReference>
<dbReference type="EMBL" id="QYYH01000129">
    <property type="protein sequence ID" value="RJY07231.1"/>
    <property type="molecule type" value="Genomic_DNA"/>
</dbReference>
<organism evidence="12 13">
    <name type="scientific">Parashewanella spongiae</name>
    <dbReference type="NCBI Taxonomy" id="342950"/>
    <lineage>
        <taxon>Bacteria</taxon>
        <taxon>Pseudomonadati</taxon>
        <taxon>Pseudomonadota</taxon>
        <taxon>Gammaproteobacteria</taxon>
        <taxon>Alteromonadales</taxon>
        <taxon>Shewanellaceae</taxon>
        <taxon>Parashewanella</taxon>
    </lineage>
</organism>
<evidence type="ECO:0000256" key="11">
    <source>
        <dbReference type="PROSITE-ProRule" id="PRU00182"/>
    </source>
</evidence>
<evidence type="ECO:0000256" key="9">
    <source>
        <dbReference type="ARBA" id="ARBA00048248"/>
    </source>
</evidence>
<dbReference type="CDD" id="cd00165">
    <property type="entry name" value="S4"/>
    <property type="match status" value="1"/>
</dbReference>
<dbReference type="PRINTS" id="PR01040">
    <property type="entry name" value="TRNASYNTHTYR"/>
</dbReference>
<dbReference type="InterPro" id="IPR036986">
    <property type="entry name" value="S4_RNA-bd_sf"/>
</dbReference>
<dbReference type="InterPro" id="IPR024108">
    <property type="entry name" value="Tyr-tRNA-ligase_bac_2"/>
</dbReference>
<comment type="subcellular location">
    <subcellularLocation>
        <location evidence="10">Cytoplasm</location>
    </subcellularLocation>
</comment>
<dbReference type="FunFam" id="3.40.50.620:FF:000061">
    <property type="entry name" value="Tyrosine--tRNA ligase"/>
    <property type="match status" value="1"/>
</dbReference>
<reference evidence="12 13" key="1">
    <citation type="submission" date="2018-09" db="EMBL/GenBank/DDBJ databases">
        <title>Phylogeny of the Shewanellaceae, and recommendation for two new genera, Pseudoshewanella and Parashewanella.</title>
        <authorList>
            <person name="Wang G."/>
        </authorList>
    </citation>
    <scope>NUCLEOTIDE SEQUENCE [LARGE SCALE GENOMIC DNA]</scope>
    <source>
        <strain evidence="12 13">KCTC 22492</strain>
    </source>
</reference>
<dbReference type="Pfam" id="PF00579">
    <property type="entry name" value="tRNA-synt_1b"/>
    <property type="match status" value="1"/>
</dbReference>
<dbReference type="Gene3D" id="1.10.240.10">
    <property type="entry name" value="Tyrosyl-Transfer RNA Synthetase"/>
    <property type="match status" value="1"/>
</dbReference>
<evidence type="ECO:0000256" key="2">
    <source>
        <dbReference type="ARBA" id="ARBA00022490"/>
    </source>
</evidence>
<dbReference type="SUPFAM" id="SSF52374">
    <property type="entry name" value="Nucleotidylyl transferase"/>
    <property type="match status" value="1"/>
</dbReference>
<feature type="binding site" evidence="10">
    <location>
        <position position="229"/>
    </location>
    <ligand>
        <name>ATP</name>
        <dbReference type="ChEBI" id="CHEBI:30616"/>
    </ligand>
</feature>
<dbReference type="GO" id="GO:0005524">
    <property type="term" value="F:ATP binding"/>
    <property type="evidence" value="ECO:0007669"/>
    <property type="project" value="UniProtKB-UniRule"/>
</dbReference>
<keyword evidence="2 10" id="KW-0963">Cytoplasm</keyword>
<protein>
    <recommendedName>
        <fullName evidence="10">Tyrosine--tRNA ligase</fullName>
        <ecNumber evidence="10">6.1.1.1</ecNumber>
    </recommendedName>
    <alternativeName>
        <fullName evidence="10">Tyrosyl-tRNA synthetase</fullName>
        <shortName evidence="10">TyrRS</shortName>
    </alternativeName>
</protein>
<keyword evidence="6 11" id="KW-0694">RNA-binding</keyword>
<gene>
    <name evidence="10" type="primary">tyrS</name>
    <name evidence="12" type="ORF">D5R81_16265</name>
</gene>
<comment type="similarity">
    <text evidence="10">Belongs to the class-I aminoacyl-tRNA synthetase family. TyrS type 2 subfamily.</text>
</comment>
<dbReference type="CDD" id="cd00805">
    <property type="entry name" value="TyrRS_core"/>
    <property type="match status" value="1"/>
</dbReference>